<dbReference type="PANTHER" id="PTHR38108">
    <property type="entry name" value="UPF0319 PROTEIN YCCT"/>
    <property type="match status" value="1"/>
</dbReference>
<evidence type="ECO:0000313" key="7">
    <source>
        <dbReference type="Proteomes" id="UP001304419"/>
    </source>
</evidence>
<organism evidence="4 6">
    <name type="scientific">Pseudoalteromonas maricaloris</name>
    <dbReference type="NCBI Taxonomy" id="184924"/>
    <lineage>
        <taxon>Bacteria</taxon>
        <taxon>Pseudomonadati</taxon>
        <taxon>Pseudomonadota</taxon>
        <taxon>Gammaproteobacteria</taxon>
        <taxon>Alteromonadales</taxon>
        <taxon>Pseudoalteromonadaceae</taxon>
        <taxon>Pseudoalteromonas</taxon>
    </lineage>
</organism>
<sequence>MRLKYTLATAVLLLSPLSQAALLSFPEEIIPLQVDDKTIEHSFFSKVRELDLAKGEYAVKMRYTDLYEVGYDDHETIESKPFWAKVSIDQDGEYQVEFNRPDNVVAAKAFADQPLIMLQAPNESLATTLVVTQERPRVATAIASEPSTPTAPRYSTPSTTTRAITPAPVAPKSAHPDVVGMLDYWWQQATPEQKRLFLEKIKGN</sequence>
<keyword evidence="7" id="KW-1185">Reference proteome</keyword>
<gene>
    <name evidence="4" type="ORF">F9Y85_12290</name>
    <name evidence="5" type="ORF">R5H13_18065</name>
</gene>
<protein>
    <submittedName>
        <fullName evidence="4">DUF2057 domain-containing protein</fullName>
    </submittedName>
</protein>
<dbReference type="PANTHER" id="PTHR38108:SF1">
    <property type="entry name" value="UPF0319 PROTEIN YCCT"/>
    <property type="match status" value="1"/>
</dbReference>
<comment type="similarity">
    <text evidence="1">Belongs to the UPF0319 family.</text>
</comment>
<evidence type="ECO:0000313" key="6">
    <source>
        <dbReference type="Proteomes" id="UP000646877"/>
    </source>
</evidence>
<reference evidence="4" key="1">
    <citation type="submission" date="2019-10" db="EMBL/GenBank/DDBJ databases">
        <authorList>
            <person name="Paulsen S."/>
        </authorList>
    </citation>
    <scope>NUCLEOTIDE SEQUENCE</scope>
    <source>
        <strain evidence="4">LMG 19692</strain>
    </source>
</reference>
<dbReference type="AlphaFoldDB" id="A0A8I2KQU6"/>
<feature type="signal peptide" evidence="3">
    <location>
        <begin position="1"/>
        <end position="20"/>
    </location>
</feature>
<evidence type="ECO:0000256" key="1">
    <source>
        <dbReference type="ARBA" id="ARBA00008490"/>
    </source>
</evidence>
<dbReference type="Pfam" id="PF09829">
    <property type="entry name" value="DUF2057"/>
    <property type="match status" value="1"/>
</dbReference>
<keyword evidence="2 3" id="KW-0732">Signal</keyword>
<dbReference type="Proteomes" id="UP000646877">
    <property type="component" value="Unassembled WGS sequence"/>
</dbReference>
<evidence type="ECO:0000313" key="5">
    <source>
        <dbReference type="EMBL" id="WOX28499.1"/>
    </source>
</evidence>
<evidence type="ECO:0000256" key="3">
    <source>
        <dbReference type="SAM" id="SignalP"/>
    </source>
</evidence>
<dbReference type="EMBL" id="WEIA01000006">
    <property type="protein sequence ID" value="NLR22087.1"/>
    <property type="molecule type" value="Genomic_DNA"/>
</dbReference>
<feature type="chain" id="PRO_5034576748" evidence="3">
    <location>
        <begin position="21"/>
        <end position="204"/>
    </location>
</feature>
<accession>A0A8I2KQU6</accession>
<dbReference type="InterPro" id="IPR018635">
    <property type="entry name" value="UPF0319"/>
</dbReference>
<dbReference type="EMBL" id="CP137578">
    <property type="protein sequence ID" value="WOX28499.1"/>
    <property type="molecule type" value="Genomic_DNA"/>
</dbReference>
<proteinExistence type="inferred from homology"/>
<dbReference type="RefSeq" id="WP_193521979.1">
    <property type="nucleotide sequence ID" value="NZ_CBCSDF010000016.1"/>
</dbReference>
<evidence type="ECO:0000256" key="2">
    <source>
        <dbReference type="ARBA" id="ARBA00022729"/>
    </source>
</evidence>
<reference evidence="5 7" key="2">
    <citation type="submission" date="2023-10" db="EMBL/GenBank/DDBJ databases">
        <title>To unveil natural product biosynthetic capacity in Pseudoalteromonas.</title>
        <authorList>
            <person name="Wang J."/>
        </authorList>
    </citation>
    <scope>NUCLEOTIDE SEQUENCE [LARGE SCALE GENOMIC DNA]</scope>
    <source>
        <strain evidence="5 7">DSM 15914</strain>
    </source>
</reference>
<evidence type="ECO:0000313" key="4">
    <source>
        <dbReference type="EMBL" id="NLR22087.1"/>
    </source>
</evidence>
<name>A0A8I2KQU6_9GAMM</name>
<dbReference type="Proteomes" id="UP001304419">
    <property type="component" value="Chromosome 1"/>
</dbReference>